<dbReference type="SUPFAM" id="SSF53756">
    <property type="entry name" value="UDP-Glycosyltransferase/glycogen phosphorylase"/>
    <property type="match status" value="1"/>
</dbReference>
<evidence type="ECO:0000313" key="1">
    <source>
        <dbReference type="EMBL" id="GAG64156.1"/>
    </source>
</evidence>
<dbReference type="EMBL" id="BART01006470">
    <property type="protein sequence ID" value="GAG64156.1"/>
    <property type="molecule type" value="Genomic_DNA"/>
</dbReference>
<name>X1AWI3_9ZZZZ</name>
<feature type="non-terminal residue" evidence="1">
    <location>
        <position position="1"/>
    </location>
</feature>
<accession>X1AWI3</accession>
<dbReference type="AlphaFoldDB" id="X1AWI3"/>
<reference evidence="1" key="1">
    <citation type="journal article" date="2014" name="Front. Microbiol.">
        <title>High frequency of phylogenetically diverse reductive dehalogenase-homologous genes in deep subseafloor sedimentary metagenomes.</title>
        <authorList>
            <person name="Kawai M."/>
            <person name="Futagami T."/>
            <person name="Toyoda A."/>
            <person name="Takaki Y."/>
            <person name="Nishi S."/>
            <person name="Hori S."/>
            <person name="Arai W."/>
            <person name="Tsubouchi T."/>
            <person name="Morono Y."/>
            <person name="Uchiyama I."/>
            <person name="Ito T."/>
            <person name="Fujiyama A."/>
            <person name="Inagaki F."/>
            <person name="Takami H."/>
        </authorList>
    </citation>
    <scope>NUCLEOTIDE SEQUENCE</scope>
    <source>
        <strain evidence="1">Expedition CK06-06</strain>
    </source>
</reference>
<dbReference type="Gene3D" id="3.40.50.2000">
    <property type="entry name" value="Glycogen Phosphorylase B"/>
    <property type="match status" value="1"/>
</dbReference>
<protein>
    <recommendedName>
        <fullName evidence="2">Glycosyl transferase family 1 domain-containing protein</fullName>
    </recommendedName>
</protein>
<proteinExistence type="predicted"/>
<gene>
    <name evidence="1" type="ORF">S01H4_14762</name>
</gene>
<comment type="caution">
    <text evidence="1">The sequence shown here is derived from an EMBL/GenBank/DDBJ whole genome shotgun (WGS) entry which is preliminary data.</text>
</comment>
<sequence length="38" mass="4632">VLNDKQLREKLIKKGLEQVKKFSWEKTAKQTLRLLYEK</sequence>
<evidence type="ECO:0008006" key="2">
    <source>
        <dbReference type="Google" id="ProtNLM"/>
    </source>
</evidence>
<organism evidence="1">
    <name type="scientific">marine sediment metagenome</name>
    <dbReference type="NCBI Taxonomy" id="412755"/>
    <lineage>
        <taxon>unclassified sequences</taxon>
        <taxon>metagenomes</taxon>
        <taxon>ecological metagenomes</taxon>
    </lineage>
</organism>